<dbReference type="GO" id="GO:0003824">
    <property type="term" value="F:catalytic activity"/>
    <property type="evidence" value="ECO:0007669"/>
    <property type="project" value="InterPro"/>
</dbReference>
<dbReference type="EMBL" id="JAPQKP010000005">
    <property type="protein sequence ID" value="KAJ5189739.1"/>
    <property type="molecule type" value="Genomic_DNA"/>
</dbReference>
<keyword evidence="3" id="KW-1185">Reference proteome</keyword>
<feature type="region of interest" description="Disordered" evidence="1">
    <location>
        <begin position="121"/>
        <end position="145"/>
    </location>
</feature>
<dbReference type="Gene3D" id="3.40.140.10">
    <property type="entry name" value="Cytidine Deaminase, domain 2"/>
    <property type="match status" value="1"/>
</dbReference>
<feature type="region of interest" description="Disordered" evidence="1">
    <location>
        <begin position="275"/>
        <end position="302"/>
    </location>
</feature>
<dbReference type="InterPro" id="IPR016193">
    <property type="entry name" value="Cytidine_deaminase-like"/>
</dbReference>
<reference evidence="2" key="2">
    <citation type="journal article" date="2023" name="IMA Fungus">
        <title>Comparative genomic study of the Penicillium genus elucidates a diverse pangenome and 15 lateral gene transfer events.</title>
        <authorList>
            <person name="Petersen C."/>
            <person name="Sorensen T."/>
            <person name="Nielsen M.R."/>
            <person name="Sondergaard T.E."/>
            <person name="Sorensen J.L."/>
            <person name="Fitzpatrick D.A."/>
            <person name="Frisvad J.C."/>
            <person name="Nielsen K.L."/>
        </authorList>
    </citation>
    <scope>NUCLEOTIDE SEQUENCE</scope>
    <source>
        <strain evidence="2">IBT 16849</strain>
    </source>
</reference>
<organism evidence="2 3">
    <name type="scientific">Penicillium cf. griseofulvum</name>
    <dbReference type="NCBI Taxonomy" id="2972120"/>
    <lineage>
        <taxon>Eukaryota</taxon>
        <taxon>Fungi</taxon>
        <taxon>Dikarya</taxon>
        <taxon>Ascomycota</taxon>
        <taxon>Pezizomycotina</taxon>
        <taxon>Eurotiomycetes</taxon>
        <taxon>Eurotiomycetidae</taxon>
        <taxon>Eurotiales</taxon>
        <taxon>Aspergillaceae</taxon>
        <taxon>Penicillium</taxon>
    </lineage>
</organism>
<gene>
    <name evidence="2" type="ORF">N7472_008753</name>
</gene>
<feature type="region of interest" description="Disordered" evidence="1">
    <location>
        <begin position="328"/>
        <end position="347"/>
    </location>
</feature>
<feature type="compositionally biased region" description="Pro residues" evidence="1">
    <location>
        <begin position="409"/>
        <end position="421"/>
    </location>
</feature>
<protein>
    <recommendedName>
        <fullName evidence="4">CMP/dCMP-type deaminase domain-containing protein</fullName>
    </recommendedName>
</protein>
<feature type="region of interest" description="Disordered" evidence="1">
    <location>
        <begin position="363"/>
        <end position="430"/>
    </location>
</feature>
<dbReference type="GO" id="GO:0006139">
    <property type="term" value="P:nucleobase-containing compound metabolic process"/>
    <property type="evidence" value="ECO:0007669"/>
    <property type="project" value="UniProtKB-ARBA"/>
</dbReference>
<proteinExistence type="predicted"/>
<feature type="compositionally biased region" description="Polar residues" evidence="1">
    <location>
        <begin position="365"/>
        <end position="378"/>
    </location>
</feature>
<evidence type="ECO:0000256" key="1">
    <source>
        <dbReference type="SAM" id="MobiDB-lite"/>
    </source>
</evidence>
<dbReference type="SUPFAM" id="SSF53927">
    <property type="entry name" value="Cytidine deaminase-like"/>
    <property type="match status" value="1"/>
</dbReference>
<accession>A0A9W9J4R1</accession>
<dbReference type="AlphaFoldDB" id="A0A9W9J4R1"/>
<evidence type="ECO:0000313" key="3">
    <source>
        <dbReference type="Proteomes" id="UP001150879"/>
    </source>
</evidence>
<feature type="compositionally biased region" description="Low complexity" evidence="1">
    <location>
        <begin position="121"/>
        <end position="138"/>
    </location>
</feature>
<dbReference type="OrthoDB" id="3180714at2759"/>
<comment type="caution">
    <text evidence="2">The sequence shown here is derived from an EMBL/GenBank/DDBJ whole genome shotgun (WGS) entry which is preliminary data.</text>
</comment>
<feature type="compositionally biased region" description="Polar residues" evidence="1">
    <location>
        <begin position="391"/>
        <end position="406"/>
    </location>
</feature>
<sequence>MDVEKTIRGLKPLVGQVVPIRTVQETRPTEEFGDAFVAEVNVKSASKVIKALDAAFPKDPSLPLSHLRRFAKRELLPPPLRAAIESQSAPPAAPAQTIFVLISPPLPDLTTLKALLAPFAPDTAPATTNDPPTTNETPGEASHSDLPAPTIQLHPATIPLCPPFNATQAETWTRTLWPVVFNPAAPRSTIAPPPQTLKRTQESIEPRAGYYLSLARKVAEEAEQSGLGRGVGAVIVDPAIEEEITETGYEAGYDTTAEWDEAVLAVAGDARYSRSEAGAPSQAQLHAGVAPNPASKTYNADVEGGPEMHALMRAVELIARWRREHDRLDDVPASTTTTGPSKPELEQSELSALESYFLYRHRPDTSTNISNSHQSPSSPLKRKHQDPNPESDLTTDLSTDPSQSQLHRPPLPAPLPAPPPSTVVLTDSSTLGITPAAPRIRTRSQGGYLCTDLDVYLSHEPCLCCSMGMLLSRFRSVIFPRRGRLESGGLSSEPAVGPVVNEVGQAAEPSASAVDGQDKRGYYGLHWRKELNWRALGFEFVEDGDEVKSEAGMPVFHA</sequence>
<dbReference type="Proteomes" id="UP001150879">
    <property type="component" value="Unassembled WGS sequence"/>
</dbReference>
<name>A0A9W9J4R1_9EURO</name>
<evidence type="ECO:0000313" key="2">
    <source>
        <dbReference type="EMBL" id="KAJ5189739.1"/>
    </source>
</evidence>
<evidence type="ECO:0008006" key="4">
    <source>
        <dbReference type="Google" id="ProtNLM"/>
    </source>
</evidence>
<reference evidence="2" key="1">
    <citation type="submission" date="2022-11" db="EMBL/GenBank/DDBJ databases">
        <authorList>
            <person name="Petersen C."/>
        </authorList>
    </citation>
    <scope>NUCLEOTIDE SEQUENCE</scope>
    <source>
        <strain evidence="2">IBT 16849</strain>
    </source>
</reference>